<dbReference type="EMBL" id="PGVE01000077">
    <property type="protein sequence ID" value="PLS02297.1"/>
    <property type="molecule type" value="Genomic_DNA"/>
</dbReference>
<dbReference type="AlphaFoldDB" id="A0A2N5H9U8"/>
<keyword evidence="3" id="KW-1185">Reference proteome</keyword>
<feature type="domain" description="RNase H type-1" evidence="1">
    <location>
        <begin position="162"/>
        <end position="261"/>
    </location>
</feature>
<protein>
    <recommendedName>
        <fullName evidence="1">RNase H type-1 domain-containing protein</fullName>
    </recommendedName>
</protein>
<sequence length="303" mass="34871">MMMQTRQKTLPTLLLRGELITKLKLTKAQLNAFLEDGMPHYLIGNEYRFLEGEILQWLETYQPSQQRLEREFRDKKGRTLEEYVTQDMILNALRITKENLAGLCKKGMPFAKVGEKDFFHVQDILDYYRKGSSMVPASTSTVNAYLMPICMDVPKNTPFIIMDGSYNFNTQKAGTGLVLVENGEKVTGMTNVREIKTTKSIVCELFALLDALRMIKKKKFNKAIIITDQKPWSKSMTVDVSTYEECVKPFIKEINTLWKELKGNLSIKYVGELNNGNKNVLYKKAHSLSKEYKKGMNHPLKIE</sequence>
<name>A0A2N5H9U8_9BACI</name>
<comment type="caution">
    <text evidence="2">The sequence shown here is derived from an EMBL/GenBank/DDBJ whole genome shotgun (WGS) entry which is preliminary data.</text>
</comment>
<dbReference type="Proteomes" id="UP000234950">
    <property type="component" value="Unassembled WGS sequence"/>
</dbReference>
<proteinExistence type="predicted"/>
<accession>A0A2N5H9U8</accession>
<dbReference type="Gene3D" id="3.30.420.10">
    <property type="entry name" value="Ribonuclease H-like superfamily/Ribonuclease H"/>
    <property type="match status" value="1"/>
</dbReference>
<gene>
    <name evidence="2" type="ORF">CVD27_20745</name>
</gene>
<dbReference type="InterPro" id="IPR036397">
    <property type="entry name" value="RNaseH_sf"/>
</dbReference>
<dbReference type="GO" id="GO:0003676">
    <property type="term" value="F:nucleic acid binding"/>
    <property type="evidence" value="ECO:0007669"/>
    <property type="project" value="InterPro"/>
</dbReference>
<evidence type="ECO:0000313" key="3">
    <source>
        <dbReference type="Proteomes" id="UP000234950"/>
    </source>
</evidence>
<evidence type="ECO:0000313" key="2">
    <source>
        <dbReference type="EMBL" id="PLS02297.1"/>
    </source>
</evidence>
<reference evidence="2 3" key="1">
    <citation type="submission" date="2017-11" db="EMBL/GenBank/DDBJ databases">
        <title>Comparitive Functional Genomics of Dry Heat Resistant strains isolated from the Viking Spacecraft.</title>
        <authorList>
            <person name="Seuylemezian A."/>
            <person name="Cooper K."/>
            <person name="Vaishampayan P."/>
        </authorList>
    </citation>
    <scope>NUCLEOTIDE SEQUENCE [LARGE SCALE GENOMIC DNA]</scope>
    <source>
        <strain evidence="2 3">V32-6</strain>
    </source>
</reference>
<dbReference type="InterPro" id="IPR012337">
    <property type="entry name" value="RNaseH-like_sf"/>
</dbReference>
<dbReference type="InterPro" id="IPR002156">
    <property type="entry name" value="RNaseH_domain"/>
</dbReference>
<dbReference type="Pfam" id="PF13456">
    <property type="entry name" value="RVT_3"/>
    <property type="match status" value="1"/>
</dbReference>
<dbReference type="OrthoDB" id="2804688at2"/>
<organism evidence="2 3">
    <name type="scientific">Neobacillus cucumis</name>
    <dbReference type="NCBI Taxonomy" id="1740721"/>
    <lineage>
        <taxon>Bacteria</taxon>
        <taxon>Bacillati</taxon>
        <taxon>Bacillota</taxon>
        <taxon>Bacilli</taxon>
        <taxon>Bacillales</taxon>
        <taxon>Bacillaceae</taxon>
        <taxon>Neobacillus</taxon>
    </lineage>
</organism>
<evidence type="ECO:0000259" key="1">
    <source>
        <dbReference type="Pfam" id="PF13456"/>
    </source>
</evidence>
<dbReference type="GO" id="GO:0004523">
    <property type="term" value="F:RNA-DNA hybrid ribonuclease activity"/>
    <property type="evidence" value="ECO:0007669"/>
    <property type="project" value="InterPro"/>
</dbReference>
<dbReference type="SUPFAM" id="SSF53098">
    <property type="entry name" value="Ribonuclease H-like"/>
    <property type="match status" value="1"/>
</dbReference>